<dbReference type="InterPro" id="IPR011641">
    <property type="entry name" value="Tyr-kin_ephrin_A/B_rcpt-like"/>
</dbReference>
<dbReference type="SMART" id="SM00261">
    <property type="entry name" value="FU"/>
    <property type="match status" value="5"/>
</dbReference>
<dbReference type="InterPro" id="IPR009030">
    <property type="entry name" value="Growth_fac_rcpt_cys_sf"/>
</dbReference>
<evidence type="ECO:0000313" key="4">
    <source>
        <dbReference type="Proteomes" id="UP000612055"/>
    </source>
</evidence>
<dbReference type="EMBL" id="JAEHOE010000020">
    <property type="protein sequence ID" value="KAG2496096.1"/>
    <property type="molecule type" value="Genomic_DNA"/>
</dbReference>
<keyword evidence="4" id="KW-1185">Reference proteome</keyword>
<accession>A0A835Y4Z7</accession>
<feature type="domain" description="Tyrosine-protein kinase ephrin type A/B receptor-like" evidence="2">
    <location>
        <begin position="363"/>
        <end position="400"/>
    </location>
</feature>
<dbReference type="AlphaFoldDB" id="A0A835Y4Z7"/>
<dbReference type="OrthoDB" id="527488at2759"/>
<reference evidence="3" key="1">
    <citation type="journal article" date="2020" name="bioRxiv">
        <title>Comparative genomics of Chlamydomonas.</title>
        <authorList>
            <person name="Craig R.J."/>
            <person name="Hasan A.R."/>
            <person name="Ness R.W."/>
            <person name="Keightley P.D."/>
        </authorList>
    </citation>
    <scope>NUCLEOTIDE SEQUENCE</scope>
    <source>
        <strain evidence="3">CCAP 11/70</strain>
    </source>
</reference>
<feature type="domain" description="Tyrosine-protein kinase ephrin type A/B receptor-like" evidence="2">
    <location>
        <begin position="677"/>
        <end position="724"/>
    </location>
</feature>
<evidence type="ECO:0000256" key="1">
    <source>
        <dbReference type="SAM" id="SignalP"/>
    </source>
</evidence>
<feature type="domain" description="Tyrosine-protein kinase ephrin type A/B receptor-like" evidence="2">
    <location>
        <begin position="533"/>
        <end position="572"/>
    </location>
</feature>
<comment type="caution">
    <text evidence="3">The sequence shown here is derived from an EMBL/GenBank/DDBJ whole genome shotgun (WGS) entry which is preliminary data.</text>
</comment>
<feature type="chain" id="PRO_5032774049" description="Tyrosine-protein kinase ephrin type A/B receptor-like domain-containing protein" evidence="1">
    <location>
        <begin position="33"/>
        <end position="889"/>
    </location>
</feature>
<evidence type="ECO:0000259" key="2">
    <source>
        <dbReference type="Pfam" id="PF07699"/>
    </source>
</evidence>
<organism evidence="3 4">
    <name type="scientific">Edaphochlamys debaryana</name>
    <dbReference type="NCBI Taxonomy" id="47281"/>
    <lineage>
        <taxon>Eukaryota</taxon>
        <taxon>Viridiplantae</taxon>
        <taxon>Chlorophyta</taxon>
        <taxon>core chlorophytes</taxon>
        <taxon>Chlorophyceae</taxon>
        <taxon>CS clade</taxon>
        <taxon>Chlamydomonadales</taxon>
        <taxon>Chlamydomonadales incertae sedis</taxon>
        <taxon>Edaphochlamys</taxon>
    </lineage>
</organism>
<feature type="domain" description="Tyrosine-protein kinase ephrin type A/B receptor-like" evidence="2">
    <location>
        <begin position="208"/>
        <end position="245"/>
    </location>
</feature>
<evidence type="ECO:0000313" key="3">
    <source>
        <dbReference type="EMBL" id="KAG2496096.1"/>
    </source>
</evidence>
<feature type="signal peptide" evidence="1">
    <location>
        <begin position="1"/>
        <end position="32"/>
    </location>
</feature>
<dbReference type="SUPFAM" id="SSF57184">
    <property type="entry name" value="Growth factor receptor domain"/>
    <property type="match status" value="5"/>
</dbReference>
<keyword evidence="1" id="KW-0732">Signal</keyword>
<dbReference type="PANTHER" id="PTHR46967:SF2">
    <property type="entry name" value="SUSHI, VON WILLEBRAND FACTOR TYPE A, EGF AND PENTRAXIN DOMAIN-CONTAINING PROTEIN 1-LIKE"/>
    <property type="match status" value="1"/>
</dbReference>
<feature type="domain" description="Tyrosine-protein kinase ephrin type A/B receptor-like" evidence="2">
    <location>
        <begin position="291"/>
        <end position="331"/>
    </location>
</feature>
<dbReference type="PANTHER" id="PTHR46967">
    <property type="entry name" value="INSULIN-LIKE GROWTH FACTOR BINDING PROTEIN,N-TERMINAL"/>
    <property type="match status" value="1"/>
</dbReference>
<dbReference type="InterPro" id="IPR006212">
    <property type="entry name" value="Furin_repeat"/>
</dbReference>
<dbReference type="Pfam" id="PF07699">
    <property type="entry name" value="Ephrin_rec_like"/>
    <property type="match status" value="6"/>
</dbReference>
<dbReference type="Gene3D" id="2.10.50.10">
    <property type="entry name" value="Tumor Necrosis Factor Receptor, subunit A, domain 2"/>
    <property type="match status" value="12"/>
</dbReference>
<name>A0A835Y4Z7_9CHLO</name>
<proteinExistence type="predicted"/>
<dbReference type="SMART" id="SM01411">
    <property type="entry name" value="Ephrin_rec_like"/>
    <property type="match status" value="12"/>
</dbReference>
<feature type="domain" description="Tyrosine-protein kinase ephrin type A/B receptor-like" evidence="2">
    <location>
        <begin position="406"/>
        <end position="442"/>
    </location>
</feature>
<sequence length="889" mass="90269">MATERPLFGTAGRLAAVVQACIFAAIAASAAAAVTCPPGYYATSETSCAPCAENTYRSGLDPQSACLPCATGSTSPEAASACTECPAGYTIDNTGTCKPCGRNTFNPTPGTVGDACKPCPAGQLAPFGASTCAACPPGRFIPASAANAPSPDYVGDCIDCAANTYSDTPNSRTCKACPAGTSKPGSKACDPCPAGSYLKQEYSWGPITCEPCPIGSYSTEAGSVQCTACPFGSSSYEGSTSCELCPPGAFVYSVPDVYGYGQCTACPRNTYNDQPGFSGESCKPCPEGFTAVEEGSTKCEQCPAGSYVGKIGSNTFCSVCPANTYTTQPGTVGGCSPCPEGTWSLGGATECIQCPAGSYGRGFCRECPPATYQDEAGTEECKACPEGYTTKPGARNVLHCKICPAGGYIDAETGECLPCPEDTYSDTLGTVGSCKACPARTAAPKGSSHPGHCRLCPPGRYFVAGHDGEPTGHCLPCPINTFSSAEGLVADICEPCPVGTTSGEGATECTPCAPGSFYQVGVTTPDPYLYVTANCAYCPVGFYSTEPKSLECTPCPLGSTTGDVGATKCTPCSGKTSGSEILGVPTCAACDRISAAGAFTCPAGSGRVTGCAEVDKCEACPAGTIGGPSPDFGRDACVPCPIGHIAATANLTTCTPCAAGSSTDRIGASECHVCKPGYYAALPGDPCKACPPGTFASANGSTSCTPCAAGTTHFLAARVSQEECTVAHVAGTTITATEAFEDRDSTSQYDEGSKILTTKLVVSTAPSRTVTLVAGGDPVAPPPGYTQRIETTTSGLNTSPPETTPFIPAKPTFAYRYSLFQRTVGNVVGGTASDDFVVLVEHIDDGFEACGTRRGADGKLDVVCDRLIQSGGSPNMAYSQTEYLTLVGA</sequence>
<dbReference type="Proteomes" id="UP000612055">
    <property type="component" value="Unassembled WGS sequence"/>
</dbReference>
<protein>
    <recommendedName>
        <fullName evidence="2">Tyrosine-protein kinase ephrin type A/B receptor-like domain-containing protein</fullName>
    </recommendedName>
</protein>
<gene>
    <name evidence="3" type="ORF">HYH03_005699</name>
</gene>